<organism evidence="3 4">
    <name type="scientific">Glossina palpalis gambiensis</name>
    <dbReference type="NCBI Taxonomy" id="67801"/>
    <lineage>
        <taxon>Eukaryota</taxon>
        <taxon>Metazoa</taxon>
        <taxon>Ecdysozoa</taxon>
        <taxon>Arthropoda</taxon>
        <taxon>Hexapoda</taxon>
        <taxon>Insecta</taxon>
        <taxon>Pterygota</taxon>
        <taxon>Neoptera</taxon>
        <taxon>Endopterygota</taxon>
        <taxon>Diptera</taxon>
        <taxon>Brachycera</taxon>
        <taxon>Muscomorpha</taxon>
        <taxon>Hippoboscoidea</taxon>
        <taxon>Glossinidae</taxon>
        <taxon>Glossina</taxon>
    </lineage>
</organism>
<dbReference type="Gene3D" id="1.10.3380.10">
    <property type="entry name" value="Sec63 N-terminal domain-like domain"/>
    <property type="match status" value="1"/>
</dbReference>
<reference evidence="4" key="1">
    <citation type="submission" date="2015-01" db="EMBL/GenBank/DDBJ databases">
        <authorList>
            <person name="Aksoy S."/>
            <person name="Warren W."/>
            <person name="Wilson R.K."/>
        </authorList>
    </citation>
    <scope>NUCLEOTIDE SEQUENCE [LARGE SCALE GENOMIC DNA]</scope>
    <source>
        <strain evidence="4">IAEA</strain>
    </source>
</reference>
<evidence type="ECO:0000313" key="3">
    <source>
        <dbReference type="EnsemblMetazoa" id="GPPI039509-PA"/>
    </source>
</evidence>
<reference evidence="3" key="2">
    <citation type="submission" date="2020-05" db="UniProtKB">
        <authorList>
            <consortium name="EnsemblMetazoa"/>
        </authorList>
    </citation>
    <scope>IDENTIFICATION</scope>
    <source>
        <strain evidence="3">IAEA</strain>
    </source>
</reference>
<dbReference type="EnsemblMetazoa" id="GPPI039509-RA">
    <property type="protein sequence ID" value="GPPI039509-PA"/>
    <property type="gene ID" value="GPPI039509"/>
</dbReference>
<accession>A0A1B0BSW4</accession>
<dbReference type="Pfam" id="PF02889">
    <property type="entry name" value="Sec63"/>
    <property type="match status" value="1"/>
</dbReference>
<dbReference type="VEuPathDB" id="VectorBase:GPPI039509"/>
<dbReference type="AlphaFoldDB" id="A0A1B0BSW4"/>
<feature type="compositionally biased region" description="Basic and acidic residues" evidence="1">
    <location>
        <begin position="14"/>
        <end position="27"/>
    </location>
</feature>
<proteinExistence type="predicted"/>
<dbReference type="STRING" id="67801.A0A1B0BSW4"/>
<feature type="domain" description="SEC63" evidence="2">
    <location>
        <begin position="132"/>
        <end position="208"/>
    </location>
</feature>
<evidence type="ECO:0000256" key="1">
    <source>
        <dbReference type="SAM" id="MobiDB-lite"/>
    </source>
</evidence>
<sequence>MSPKTPSTYSLKSQEPKKPPLPPEKHTLSNYHISNEMEIILEKIFKILSITSHEDMLKTIQREISSLKSKFDLLKQGAAMRLDKAPMIRFNQRTLDFNVTDLGRTASLYYIKYDTVEIFNEFIKPFMNERCILQVCKMFERQQWDFESPMRQFSHINIETIDKLETRGVLRAAKELPMLNVDATLQPITRTVLRIKINICPDFAWDVRTITFSLSSVLRSLSPQPHVACVPSPVRFTRFSIMLGVTDLRSYANPILAKKSINAVVKFSDLDLILTRSRRLQYLVYSVATSDEGCILIFKAQTWMHGYYAVPTEQSAWALKTGPSVTLRNATNAIRCNFADR</sequence>
<evidence type="ECO:0000313" key="4">
    <source>
        <dbReference type="Proteomes" id="UP000092460"/>
    </source>
</evidence>
<dbReference type="InterPro" id="IPR004179">
    <property type="entry name" value="Sec63-dom"/>
</dbReference>
<dbReference type="EMBL" id="JXJN01019894">
    <property type="status" value="NOT_ANNOTATED_CDS"/>
    <property type="molecule type" value="Genomic_DNA"/>
</dbReference>
<feature type="region of interest" description="Disordered" evidence="1">
    <location>
        <begin position="1"/>
        <end position="27"/>
    </location>
</feature>
<name>A0A1B0BSW4_9MUSC</name>
<keyword evidence="4" id="KW-1185">Reference proteome</keyword>
<dbReference type="Gene3D" id="2.60.40.150">
    <property type="entry name" value="C2 domain"/>
    <property type="match status" value="1"/>
</dbReference>
<dbReference type="SUPFAM" id="SSF158702">
    <property type="entry name" value="Sec63 N-terminal domain-like"/>
    <property type="match status" value="1"/>
</dbReference>
<evidence type="ECO:0000259" key="2">
    <source>
        <dbReference type="Pfam" id="PF02889"/>
    </source>
</evidence>
<protein>
    <recommendedName>
        <fullName evidence="2">SEC63 domain-containing protein</fullName>
    </recommendedName>
</protein>
<dbReference type="Proteomes" id="UP000092460">
    <property type="component" value="Unassembled WGS sequence"/>
</dbReference>
<dbReference type="InterPro" id="IPR035892">
    <property type="entry name" value="C2_domain_sf"/>
</dbReference>